<protein>
    <recommendedName>
        <fullName evidence="4">Lipoprotein</fullName>
    </recommendedName>
</protein>
<dbReference type="PROSITE" id="PS51257">
    <property type="entry name" value="PROKAR_LIPOPROTEIN"/>
    <property type="match status" value="1"/>
</dbReference>
<reference evidence="2" key="1">
    <citation type="submission" date="2021-01" db="EMBL/GenBank/DDBJ databases">
        <title>Fulvivirga kasyanovii gen. nov., sp nov., a novel member of the phylum Bacteroidetes isolated from seawater in a mussel farm.</title>
        <authorList>
            <person name="Zhao L.-H."/>
            <person name="Wang Z.-J."/>
        </authorList>
    </citation>
    <scope>NUCLEOTIDE SEQUENCE</scope>
    <source>
        <strain evidence="2">29W222</strain>
    </source>
</reference>
<dbReference type="AlphaFoldDB" id="A0A937FYR3"/>
<keyword evidence="1" id="KW-0732">Signal</keyword>
<proteinExistence type="predicted"/>
<feature type="chain" id="PRO_5038026274" description="Lipoprotein" evidence="1">
    <location>
        <begin position="22"/>
        <end position="181"/>
    </location>
</feature>
<accession>A0A937FYR3</accession>
<dbReference type="EMBL" id="JAEUGD010000042">
    <property type="protein sequence ID" value="MBL6446835.1"/>
    <property type="molecule type" value="Genomic_DNA"/>
</dbReference>
<sequence length="181" mass="20544">MRIYSLLFLLLMIFAGCEPEAQQIENQLFVHNCTVDDKCNTDDDPYCDCGGSPECDRYCQRLDPALFSIVRGGRICGKILGCIPPIDARQLRIIFFTTNPAESISYIRTVAAKNNEIFAKGELESFDKQRNEATFRYNIAAEELMEQELVVSITAFTKEKEGELSMTMESEPFPKGHFAFK</sequence>
<comment type="caution">
    <text evidence="2">The sequence shown here is derived from an EMBL/GenBank/DDBJ whole genome shotgun (WGS) entry which is preliminary data.</text>
</comment>
<evidence type="ECO:0000313" key="2">
    <source>
        <dbReference type="EMBL" id="MBL6446835.1"/>
    </source>
</evidence>
<name>A0A937FYR3_9BACT</name>
<dbReference type="Proteomes" id="UP000614216">
    <property type="component" value="Unassembled WGS sequence"/>
</dbReference>
<evidence type="ECO:0008006" key="4">
    <source>
        <dbReference type="Google" id="ProtNLM"/>
    </source>
</evidence>
<evidence type="ECO:0000313" key="3">
    <source>
        <dbReference type="Proteomes" id="UP000614216"/>
    </source>
</evidence>
<dbReference type="RefSeq" id="WP_202856377.1">
    <property type="nucleotide sequence ID" value="NZ_JAEUGD010000042.1"/>
</dbReference>
<evidence type="ECO:0000256" key="1">
    <source>
        <dbReference type="SAM" id="SignalP"/>
    </source>
</evidence>
<keyword evidence="3" id="KW-1185">Reference proteome</keyword>
<organism evidence="2 3">
    <name type="scientific">Fulvivirga marina</name>
    <dbReference type="NCBI Taxonomy" id="2494733"/>
    <lineage>
        <taxon>Bacteria</taxon>
        <taxon>Pseudomonadati</taxon>
        <taxon>Bacteroidota</taxon>
        <taxon>Cytophagia</taxon>
        <taxon>Cytophagales</taxon>
        <taxon>Fulvivirgaceae</taxon>
        <taxon>Fulvivirga</taxon>
    </lineage>
</organism>
<feature type="signal peptide" evidence="1">
    <location>
        <begin position="1"/>
        <end position="21"/>
    </location>
</feature>
<gene>
    <name evidence="2" type="ORF">JMN32_10965</name>
</gene>